<sequence length="71" mass="8407">MVNPGIQLCAPQIRWIESQWTARWGIISKDMQKIQHCGKIVKSLFITAKLKLFQQHRMPKAPKHNVRWDLK</sequence>
<comment type="caution">
    <text evidence="1">The sequence shown here is derived from an EMBL/GenBank/DDBJ whole genome shotgun (WGS) entry which is preliminary data.</text>
</comment>
<reference evidence="1" key="1">
    <citation type="thesis" date="2020" institute="ProQuest LLC" country="789 East Eisenhower Parkway, Ann Arbor, MI, USA">
        <title>Comparative Genomics and Chromosome Evolution.</title>
        <authorList>
            <person name="Mudd A.B."/>
        </authorList>
    </citation>
    <scope>NUCLEOTIDE SEQUENCE</scope>
    <source>
        <strain evidence="1">HN-11 Male</strain>
        <tissue evidence="1">Kidney and liver</tissue>
    </source>
</reference>
<dbReference type="Proteomes" id="UP000770717">
    <property type="component" value="Unassembled WGS sequence"/>
</dbReference>
<dbReference type="AlphaFoldDB" id="A0A8J6F375"/>
<accession>A0A8J6F375</accession>
<dbReference type="EMBL" id="WNTK01000007">
    <property type="protein sequence ID" value="KAG9479755.1"/>
    <property type="molecule type" value="Genomic_DNA"/>
</dbReference>
<evidence type="ECO:0000313" key="1">
    <source>
        <dbReference type="EMBL" id="KAG9479755.1"/>
    </source>
</evidence>
<proteinExistence type="predicted"/>
<organism evidence="1 2">
    <name type="scientific">Eleutherodactylus coqui</name>
    <name type="common">Puerto Rican coqui</name>
    <dbReference type="NCBI Taxonomy" id="57060"/>
    <lineage>
        <taxon>Eukaryota</taxon>
        <taxon>Metazoa</taxon>
        <taxon>Chordata</taxon>
        <taxon>Craniata</taxon>
        <taxon>Vertebrata</taxon>
        <taxon>Euteleostomi</taxon>
        <taxon>Amphibia</taxon>
        <taxon>Batrachia</taxon>
        <taxon>Anura</taxon>
        <taxon>Neobatrachia</taxon>
        <taxon>Hyloidea</taxon>
        <taxon>Eleutherodactylidae</taxon>
        <taxon>Eleutherodactylinae</taxon>
        <taxon>Eleutherodactylus</taxon>
        <taxon>Eleutherodactylus</taxon>
    </lineage>
</organism>
<protein>
    <submittedName>
        <fullName evidence="1">Uncharacterized protein</fullName>
    </submittedName>
</protein>
<name>A0A8J6F375_ELECQ</name>
<evidence type="ECO:0000313" key="2">
    <source>
        <dbReference type="Proteomes" id="UP000770717"/>
    </source>
</evidence>
<keyword evidence="2" id="KW-1185">Reference proteome</keyword>
<gene>
    <name evidence="1" type="ORF">GDO78_011669</name>
</gene>